<organism evidence="1 2">
    <name type="scientific">Belliella buryatensis</name>
    <dbReference type="NCBI Taxonomy" id="1500549"/>
    <lineage>
        <taxon>Bacteria</taxon>
        <taxon>Pseudomonadati</taxon>
        <taxon>Bacteroidota</taxon>
        <taxon>Cytophagia</taxon>
        <taxon>Cytophagales</taxon>
        <taxon>Cyclobacteriaceae</taxon>
        <taxon>Belliella</taxon>
    </lineage>
</organism>
<dbReference type="InterPro" id="IPR025316">
    <property type="entry name" value="DUF4221"/>
</dbReference>
<reference evidence="2" key="1">
    <citation type="submission" date="2017-06" db="EMBL/GenBank/DDBJ databases">
        <authorList>
            <person name="Varghese N."/>
            <person name="Submissions S."/>
        </authorList>
    </citation>
    <scope>NUCLEOTIDE SEQUENCE [LARGE SCALE GENOMIC DNA]</scope>
    <source>
        <strain evidence="2">5C</strain>
    </source>
</reference>
<name>A0A239BWH6_9BACT</name>
<dbReference type="EMBL" id="FZOK01000003">
    <property type="protein sequence ID" value="SNS12367.1"/>
    <property type="molecule type" value="Genomic_DNA"/>
</dbReference>
<accession>A0A239BWH6</accession>
<keyword evidence="2" id="KW-1185">Reference proteome</keyword>
<evidence type="ECO:0008006" key="3">
    <source>
        <dbReference type="Google" id="ProtNLM"/>
    </source>
</evidence>
<evidence type="ECO:0000313" key="2">
    <source>
        <dbReference type="Proteomes" id="UP000198480"/>
    </source>
</evidence>
<protein>
    <recommendedName>
        <fullName evidence="3">DUF4221 domain-containing protein</fullName>
    </recommendedName>
</protein>
<sequence>MKYFILPFAGLLLFSCGGNSDQSSAGNYADITISMDTVVVDSGDEILMAGTSSNLKINNAGSKLFFWDVQSFQLELIDLESLTLDEKKSFERDGPNGVGRYPYDIHLINDEQLAFNNFTQSIILAKMDGEVIRNLRLNEEWLKADLDEGESLTPLAFSEDGQLMYCGINNFFSKSNSNIVVVDLEQEQRQIITLEAFQKRENFRVTFSKSNGEYMEVYADVPKLEVIAYKDQLIFWCDAFNAIYRYDPQSAELTLHEINNSLFPNEKSGTYSNEPGTIEEMQEMTKKLKEEILFSKLFWDDSNNVFYRFASFNLPTVGDEKVKSKVFISIIDENFEVIGEQEISEMINRAPEALFVKDGLIYSYLNVDDELGFIRMKIN</sequence>
<dbReference type="AlphaFoldDB" id="A0A239BWH6"/>
<dbReference type="PROSITE" id="PS51257">
    <property type="entry name" value="PROKAR_LIPOPROTEIN"/>
    <property type="match status" value="1"/>
</dbReference>
<evidence type="ECO:0000313" key="1">
    <source>
        <dbReference type="EMBL" id="SNS12367.1"/>
    </source>
</evidence>
<dbReference type="Pfam" id="PF13970">
    <property type="entry name" value="DUF4221"/>
    <property type="match status" value="1"/>
</dbReference>
<dbReference type="RefSeq" id="WP_089238565.1">
    <property type="nucleotide sequence ID" value="NZ_FZOK01000003.1"/>
</dbReference>
<gene>
    <name evidence="1" type="ORF">SAMN06295967_103282</name>
</gene>
<proteinExistence type="predicted"/>
<dbReference type="SUPFAM" id="SSF101898">
    <property type="entry name" value="NHL repeat"/>
    <property type="match status" value="1"/>
</dbReference>
<dbReference type="OrthoDB" id="833511at2"/>
<dbReference type="Proteomes" id="UP000198480">
    <property type="component" value="Unassembled WGS sequence"/>
</dbReference>